<dbReference type="HOGENOM" id="CLU_1788890_0_0_1"/>
<dbReference type="EMBL" id="CM000364">
    <property type="protein sequence ID" value="EDX13504.1"/>
    <property type="molecule type" value="Genomic_DNA"/>
</dbReference>
<reference evidence="2 3" key="1">
    <citation type="journal article" date="2007" name="Nature">
        <title>Evolution of genes and genomes on the Drosophila phylogeny.</title>
        <authorList>
            <consortium name="Drosophila 12 Genomes Consortium"/>
            <person name="Clark A.G."/>
            <person name="Eisen M.B."/>
            <person name="Smith D.R."/>
            <person name="Bergman C.M."/>
            <person name="Oliver B."/>
            <person name="Markow T.A."/>
            <person name="Kaufman T.C."/>
            <person name="Kellis M."/>
            <person name="Gelbart W."/>
            <person name="Iyer V.N."/>
            <person name="Pollard D.A."/>
            <person name="Sackton T.B."/>
            <person name="Larracuente A.M."/>
            <person name="Singh N.D."/>
            <person name="Abad J.P."/>
            <person name="Abt D.N."/>
            <person name="Adryan B."/>
            <person name="Aguade M."/>
            <person name="Akashi H."/>
            <person name="Anderson W.W."/>
            <person name="Aquadro C.F."/>
            <person name="Ardell D.H."/>
            <person name="Arguello R."/>
            <person name="Artieri C.G."/>
            <person name="Barbash D.A."/>
            <person name="Barker D."/>
            <person name="Barsanti P."/>
            <person name="Batterham P."/>
            <person name="Batzoglou S."/>
            <person name="Begun D."/>
            <person name="Bhutkar A."/>
            <person name="Blanco E."/>
            <person name="Bosak S.A."/>
            <person name="Bradley R.K."/>
            <person name="Brand A.D."/>
            <person name="Brent M.R."/>
            <person name="Brooks A.N."/>
            <person name="Brown R.H."/>
            <person name="Butlin R.K."/>
            <person name="Caggese C."/>
            <person name="Calvi B.R."/>
            <person name="Bernardo de Carvalho A."/>
            <person name="Caspi A."/>
            <person name="Castrezana S."/>
            <person name="Celniker S.E."/>
            <person name="Chang J.L."/>
            <person name="Chapple C."/>
            <person name="Chatterji S."/>
            <person name="Chinwalla A."/>
            <person name="Civetta A."/>
            <person name="Clifton S.W."/>
            <person name="Comeron J.M."/>
            <person name="Costello J.C."/>
            <person name="Coyne J.A."/>
            <person name="Daub J."/>
            <person name="David R.G."/>
            <person name="Delcher A.L."/>
            <person name="Delehaunty K."/>
            <person name="Do C.B."/>
            <person name="Ebling H."/>
            <person name="Edwards K."/>
            <person name="Eickbush T."/>
            <person name="Evans J.D."/>
            <person name="Filipski A."/>
            <person name="Findeiss S."/>
            <person name="Freyhult E."/>
            <person name="Fulton L."/>
            <person name="Fulton R."/>
            <person name="Garcia A.C."/>
            <person name="Gardiner A."/>
            <person name="Garfield D.A."/>
            <person name="Garvin B.E."/>
            <person name="Gibson G."/>
            <person name="Gilbert D."/>
            <person name="Gnerre S."/>
            <person name="Godfrey J."/>
            <person name="Good R."/>
            <person name="Gotea V."/>
            <person name="Gravely B."/>
            <person name="Greenberg A.J."/>
            <person name="Griffiths-Jones S."/>
            <person name="Gross S."/>
            <person name="Guigo R."/>
            <person name="Gustafson E.A."/>
            <person name="Haerty W."/>
            <person name="Hahn M.W."/>
            <person name="Halligan D.L."/>
            <person name="Halpern A.L."/>
            <person name="Halter G.M."/>
            <person name="Han M.V."/>
            <person name="Heger A."/>
            <person name="Hillier L."/>
            <person name="Hinrichs A.S."/>
            <person name="Holmes I."/>
            <person name="Hoskins R.A."/>
            <person name="Hubisz M.J."/>
            <person name="Hultmark D."/>
            <person name="Huntley M.A."/>
            <person name="Jaffe D.B."/>
            <person name="Jagadeeshan S."/>
            <person name="Jeck W.R."/>
            <person name="Johnson J."/>
            <person name="Jones C.D."/>
            <person name="Jordan W.C."/>
            <person name="Karpen G.H."/>
            <person name="Kataoka E."/>
            <person name="Keightley P.D."/>
            <person name="Kheradpour P."/>
            <person name="Kirkness E.F."/>
            <person name="Koerich L.B."/>
            <person name="Kristiansen K."/>
            <person name="Kudrna D."/>
            <person name="Kulathinal R.J."/>
            <person name="Kumar S."/>
            <person name="Kwok R."/>
            <person name="Lander E."/>
            <person name="Langley C.H."/>
            <person name="Lapoint R."/>
            <person name="Lazzaro B.P."/>
            <person name="Lee S.J."/>
            <person name="Levesque L."/>
            <person name="Li R."/>
            <person name="Lin C.F."/>
            <person name="Lin M.F."/>
            <person name="Lindblad-Toh K."/>
            <person name="Llopart A."/>
            <person name="Long M."/>
            <person name="Low L."/>
            <person name="Lozovsky E."/>
            <person name="Lu J."/>
            <person name="Luo M."/>
            <person name="Machado C.A."/>
            <person name="Makalowski W."/>
            <person name="Marzo M."/>
            <person name="Matsuda M."/>
            <person name="Matzkin L."/>
            <person name="McAllister B."/>
            <person name="McBride C.S."/>
            <person name="McKernan B."/>
            <person name="McKernan K."/>
            <person name="Mendez-Lago M."/>
            <person name="Minx P."/>
            <person name="Mollenhauer M.U."/>
            <person name="Montooth K."/>
            <person name="Mount S.M."/>
            <person name="Mu X."/>
            <person name="Myers E."/>
            <person name="Negre B."/>
            <person name="Newfeld S."/>
            <person name="Nielsen R."/>
            <person name="Noor M.A."/>
            <person name="O'Grady P."/>
            <person name="Pachter L."/>
            <person name="Papaceit M."/>
            <person name="Parisi M.J."/>
            <person name="Parisi M."/>
            <person name="Parts L."/>
            <person name="Pedersen J.S."/>
            <person name="Pesole G."/>
            <person name="Phillippy A.M."/>
            <person name="Ponting C.P."/>
            <person name="Pop M."/>
            <person name="Porcelli D."/>
            <person name="Powell J.R."/>
            <person name="Prohaska S."/>
            <person name="Pruitt K."/>
            <person name="Puig M."/>
            <person name="Quesneville H."/>
            <person name="Ram K.R."/>
            <person name="Rand D."/>
            <person name="Rasmussen M.D."/>
            <person name="Reed L.K."/>
            <person name="Reenan R."/>
            <person name="Reily A."/>
            <person name="Remington K.A."/>
            <person name="Rieger T.T."/>
            <person name="Ritchie M.G."/>
            <person name="Robin C."/>
            <person name="Rogers Y.H."/>
            <person name="Rohde C."/>
            <person name="Rozas J."/>
            <person name="Rubenfield M.J."/>
            <person name="Ruiz A."/>
            <person name="Russo S."/>
            <person name="Salzberg S.L."/>
            <person name="Sanchez-Gracia A."/>
            <person name="Saranga D.J."/>
            <person name="Sato H."/>
            <person name="Schaeffer S.W."/>
            <person name="Schatz M.C."/>
            <person name="Schlenke T."/>
            <person name="Schwartz R."/>
            <person name="Segarra C."/>
            <person name="Singh R.S."/>
            <person name="Sirot L."/>
            <person name="Sirota M."/>
            <person name="Sisneros N.B."/>
            <person name="Smith C.D."/>
            <person name="Smith T.F."/>
            <person name="Spieth J."/>
            <person name="Stage D.E."/>
            <person name="Stark A."/>
            <person name="Stephan W."/>
            <person name="Strausberg R.L."/>
            <person name="Strempel S."/>
            <person name="Sturgill D."/>
            <person name="Sutton G."/>
            <person name="Sutton G.G."/>
            <person name="Tao W."/>
            <person name="Teichmann S."/>
            <person name="Tobari Y.N."/>
            <person name="Tomimura Y."/>
            <person name="Tsolas J.M."/>
            <person name="Valente V.L."/>
            <person name="Venter E."/>
            <person name="Venter J.C."/>
            <person name="Vicario S."/>
            <person name="Vieira F.G."/>
            <person name="Vilella A.J."/>
            <person name="Villasante A."/>
            <person name="Walenz B."/>
            <person name="Wang J."/>
            <person name="Wasserman M."/>
            <person name="Watts T."/>
            <person name="Wilson D."/>
            <person name="Wilson R.K."/>
            <person name="Wing R.A."/>
            <person name="Wolfner M.F."/>
            <person name="Wong A."/>
            <person name="Wong G.K."/>
            <person name="Wu C.I."/>
            <person name="Wu G."/>
            <person name="Yamamoto D."/>
            <person name="Yang H.P."/>
            <person name="Yang S.P."/>
            <person name="Yorke J.A."/>
            <person name="Yoshida K."/>
            <person name="Zdobnov E."/>
            <person name="Zhang P."/>
            <person name="Zhang Y."/>
            <person name="Zimin A.V."/>
            <person name="Baldwin J."/>
            <person name="Abdouelleil A."/>
            <person name="Abdulkadir J."/>
            <person name="Abebe A."/>
            <person name="Abera B."/>
            <person name="Abreu J."/>
            <person name="Acer S.C."/>
            <person name="Aftuck L."/>
            <person name="Alexander A."/>
            <person name="An P."/>
            <person name="Anderson E."/>
            <person name="Anderson S."/>
            <person name="Arachi H."/>
            <person name="Azer M."/>
            <person name="Bachantsang P."/>
            <person name="Barry A."/>
            <person name="Bayul T."/>
            <person name="Berlin A."/>
            <person name="Bessette D."/>
            <person name="Bloom T."/>
            <person name="Blye J."/>
            <person name="Boguslavskiy L."/>
            <person name="Bonnet C."/>
            <person name="Boukhgalter B."/>
            <person name="Bourzgui I."/>
            <person name="Brown A."/>
            <person name="Cahill P."/>
            <person name="Channer S."/>
            <person name="Cheshatsang Y."/>
            <person name="Chuda L."/>
            <person name="Citroen M."/>
            <person name="Collymore A."/>
            <person name="Cooke P."/>
            <person name="Costello M."/>
            <person name="D'Aco K."/>
            <person name="Daza R."/>
            <person name="De Haan G."/>
            <person name="DeGray S."/>
            <person name="DeMaso C."/>
            <person name="Dhargay N."/>
            <person name="Dooley K."/>
            <person name="Dooley E."/>
            <person name="Doricent M."/>
            <person name="Dorje P."/>
            <person name="Dorjee K."/>
            <person name="Dupes A."/>
            <person name="Elong R."/>
            <person name="Falk J."/>
            <person name="Farina A."/>
            <person name="Faro S."/>
            <person name="Ferguson D."/>
            <person name="Fisher S."/>
            <person name="Foley C.D."/>
            <person name="Franke A."/>
            <person name="Friedrich D."/>
            <person name="Gadbois L."/>
            <person name="Gearin G."/>
            <person name="Gearin C.R."/>
            <person name="Giannoukos G."/>
            <person name="Goode T."/>
            <person name="Graham J."/>
            <person name="Grandbois E."/>
            <person name="Grewal S."/>
            <person name="Gyaltsen K."/>
            <person name="Hafez N."/>
            <person name="Hagos B."/>
            <person name="Hall J."/>
            <person name="Henson C."/>
            <person name="Hollinger A."/>
            <person name="Honan T."/>
            <person name="Huard M.D."/>
            <person name="Hughes L."/>
            <person name="Hurhula B."/>
            <person name="Husby M.E."/>
            <person name="Kamat A."/>
            <person name="Kanga B."/>
            <person name="Kashin S."/>
            <person name="Khazanovich D."/>
            <person name="Kisner P."/>
            <person name="Lance K."/>
            <person name="Lara M."/>
            <person name="Lee W."/>
            <person name="Lennon N."/>
            <person name="Letendre F."/>
            <person name="LeVine R."/>
            <person name="Lipovsky A."/>
            <person name="Liu X."/>
            <person name="Liu J."/>
            <person name="Liu S."/>
            <person name="Lokyitsang T."/>
            <person name="Lokyitsang Y."/>
            <person name="Lubonja R."/>
            <person name="Lui A."/>
            <person name="MacDonald P."/>
            <person name="Magnisalis V."/>
            <person name="Maru K."/>
            <person name="Matthews C."/>
            <person name="McCusker W."/>
            <person name="McDonough S."/>
            <person name="Mehta T."/>
            <person name="Meldrim J."/>
            <person name="Meneus L."/>
            <person name="Mihai O."/>
            <person name="Mihalev A."/>
            <person name="Mihova T."/>
            <person name="Mittelman R."/>
            <person name="Mlenga V."/>
            <person name="Montmayeur A."/>
            <person name="Mulrain L."/>
            <person name="Navidi A."/>
            <person name="Naylor J."/>
            <person name="Negash T."/>
            <person name="Nguyen T."/>
            <person name="Nguyen N."/>
            <person name="Nicol R."/>
            <person name="Norbu C."/>
            <person name="Norbu N."/>
            <person name="Novod N."/>
            <person name="O'Neill B."/>
            <person name="Osman S."/>
            <person name="Markiewicz E."/>
            <person name="Oyono O.L."/>
            <person name="Patti C."/>
            <person name="Phunkhang P."/>
            <person name="Pierre F."/>
            <person name="Priest M."/>
            <person name="Raghuraman S."/>
            <person name="Rege F."/>
            <person name="Reyes R."/>
            <person name="Rise C."/>
            <person name="Rogov P."/>
            <person name="Ross K."/>
            <person name="Ryan E."/>
            <person name="Settipalli S."/>
            <person name="Shea T."/>
            <person name="Sherpa N."/>
            <person name="Shi L."/>
            <person name="Shih D."/>
            <person name="Sparrow T."/>
            <person name="Spaulding J."/>
            <person name="Stalker J."/>
            <person name="Stange-Thomann N."/>
            <person name="Stavropoulos S."/>
            <person name="Stone C."/>
            <person name="Strader C."/>
            <person name="Tesfaye S."/>
            <person name="Thomson T."/>
            <person name="Thoulutsang Y."/>
            <person name="Thoulutsang D."/>
            <person name="Topham K."/>
            <person name="Topping I."/>
            <person name="Tsamla T."/>
            <person name="Vassiliev H."/>
            <person name="Vo A."/>
            <person name="Wangchuk T."/>
            <person name="Wangdi T."/>
            <person name="Weiand M."/>
            <person name="Wilkinson J."/>
            <person name="Wilson A."/>
            <person name="Yadav S."/>
            <person name="Young G."/>
            <person name="Yu Q."/>
            <person name="Zembek L."/>
            <person name="Zhong D."/>
            <person name="Zimmer A."/>
            <person name="Zwirko Z."/>
            <person name="Jaffe D.B."/>
            <person name="Alvarez P."/>
            <person name="Brockman W."/>
            <person name="Butler J."/>
            <person name="Chin C."/>
            <person name="Gnerre S."/>
            <person name="Grabherr M."/>
            <person name="Kleber M."/>
            <person name="Mauceli E."/>
            <person name="MacCallum I."/>
        </authorList>
    </citation>
    <scope>NUCLEOTIDE SEQUENCE [LARGE SCALE GENOMIC DNA]</scope>
    <source>
        <strain evidence="3">white501</strain>
    </source>
</reference>
<feature type="region of interest" description="Disordered" evidence="1">
    <location>
        <begin position="39"/>
        <end position="62"/>
    </location>
</feature>
<sequence length="145" mass="15210">MSSSYAGPSFSLPSASNYSYLNPVSGSGSGISSISPRASCSDLRSTTSGPTSTSTTSVTTSSYVPYNFTSSFTSRLNDPITTSTVSAVSTSSLTHSTGVYNPMMSFTLREPLASSSLVGSSASPLLPFQFNRTFTSNFDKEQNKQ</sequence>
<organism evidence="2 3">
    <name type="scientific">Drosophila simulans</name>
    <name type="common">Fruit fly</name>
    <dbReference type="NCBI Taxonomy" id="7240"/>
    <lineage>
        <taxon>Eukaryota</taxon>
        <taxon>Metazoa</taxon>
        <taxon>Ecdysozoa</taxon>
        <taxon>Arthropoda</taxon>
        <taxon>Hexapoda</taxon>
        <taxon>Insecta</taxon>
        <taxon>Pterygota</taxon>
        <taxon>Neoptera</taxon>
        <taxon>Endopterygota</taxon>
        <taxon>Diptera</taxon>
        <taxon>Brachycera</taxon>
        <taxon>Muscomorpha</taxon>
        <taxon>Ephydroidea</taxon>
        <taxon>Drosophilidae</taxon>
        <taxon>Drosophila</taxon>
        <taxon>Sophophora</taxon>
    </lineage>
</organism>
<accession>B4QV98</accession>
<dbReference type="AlphaFoldDB" id="B4QV98"/>
<dbReference type="STRING" id="7240.B4QV98"/>
<evidence type="ECO:0000313" key="2">
    <source>
        <dbReference type="EMBL" id="EDX13504.1"/>
    </source>
</evidence>
<dbReference type="OrthoDB" id="289721at2759"/>
<protein>
    <submittedName>
        <fullName evidence="2">GD18678</fullName>
    </submittedName>
</protein>
<gene>
    <name evidence="2" type="primary">Dsim\GD18678</name>
    <name evidence="2" type="ORF">Dsim_GD18678</name>
</gene>
<proteinExistence type="predicted"/>
<evidence type="ECO:0000313" key="3">
    <source>
        <dbReference type="Proteomes" id="UP000000304"/>
    </source>
</evidence>
<keyword evidence="3" id="KW-1185">Reference proteome</keyword>
<dbReference type="Proteomes" id="UP000000304">
    <property type="component" value="Chromosome 3R"/>
</dbReference>
<feature type="compositionally biased region" description="Low complexity" evidence="1">
    <location>
        <begin position="45"/>
        <end position="62"/>
    </location>
</feature>
<evidence type="ECO:0000256" key="1">
    <source>
        <dbReference type="SAM" id="MobiDB-lite"/>
    </source>
</evidence>
<dbReference type="Bgee" id="FBgn0190198">
    <property type="expression patterns" value="Expressed in adult organism and 2 other cell types or tissues"/>
</dbReference>
<name>B4QV98_DROSI</name>